<organism evidence="2 3">
    <name type="scientific">Athelia psychrophila</name>
    <dbReference type="NCBI Taxonomy" id="1759441"/>
    <lineage>
        <taxon>Eukaryota</taxon>
        <taxon>Fungi</taxon>
        <taxon>Dikarya</taxon>
        <taxon>Basidiomycota</taxon>
        <taxon>Agaricomycotina</taxon>
        <taxon>Agaricomycetes</taxon>
        <taxon>Agaricomycetidae</taxon>
        <taxon>Atheliales</taxon>
        <taxon>Atheliaceae</taxon>
        <taxon>Athelia</taxon>
    </lineage>
</organism>
<name>A0A166EJ40_9AGAM</name>
<reference evidence="2 3" key="1">
    <citation type="journal article" date="2016" name="Mol. Biol. Evol.">
        <title>Comparative Genomics of Early-Diverging Mushroom-Forming Fungi Provides Insights into the Origins of Lignocellulose Decay Capabilities.</title>
        <authorList>
            <person name="Nagy L.G."/>
            <person name="Riley R."/>
            <person name="Tritt A."/>
            <person name="Adam C."/>
            <person name="Daum C."/>
            <person name="Floudas D."/>
            <person name="Sun H."/>
            <person name="Yadav J.S."/>
            <person name="Pangilinan J."/>
            <person name="Larsson K.H."/>
            <person name="Matsuura K."/>
            <person name="Barry K."/>
            <person name="Labutti K."/>
            <person name="Kuo R."/>
            <person name="Ohm R.A."/>
            <person name="Bhattacharya S.S."/>
            <person name="Shirouzu T."/>
            <person name="Yoshinaga Y."/>
            <person name="Martin F.M."/>
            <person name="Grigoriev I.V."/>
            <person name="Hibbett D.S."/>
        </authorList>
    </citation>
    <scope>NUCLEOTIDE SEQUENCE [LARGE SCALE GENOMIC DNA]</scope>
    <source>
        <strain evidence="2 3">CBS 109695</strain>
    </source>
</reference>
<keyword evidence="1" id="KW-0472">Membrane</keyword>
<dbReference type="Proteomes" id="UP000076532">
    <property type="component" value="Unassembled WGS sequence"/>
</dbReference>
<dbReference type="EMBL" id="KV417600">
    <property type="protein sequence ID" value="KZP15816.1"/>
    <property type="molecule type" value="Genomic_DNA"/>
</dbReference>
<dbReference type="AlphaFoldDB" id="A0A166EJ40"/>
<evidence type="ECO:0000256" key="1">
    <source>
        <dbReference type="SAM" id="Phobius"/>
    </source>
</evidence>
<keyword evidence="3" id="KW-1185">Reference proteome</keyword>
<evidence type="ECO:0000313" key="3">
    <source>
        <dbReference type="Proteomes" id="UP000076532"/>
    </source>
</evidence>
<accession>A0A166EJ40</accession>
<dbReference type="OrthoDB" id="3354157at2759"/>
<evidence type="ECO:0000313" key="2">
    <source>
        <dbReference type="EMBL" id="KZP15816.1"/>
    </source>
</evidence>
<proteinExistence type="predicted"/>
<keyword evidence="1" id="KW-1133">Transmembrane helix</keyword>
<protein>
    <submittedName>
        <fullName evidence="2">Uncharacterized protein</fullName>
    </submittedName>
</protein>
<feature type="transmembrane region" description="Helical" evidence="1">
    <location>
        <begin position="6"/>
        <end position="30"/>
    </location>
</feature>
<sequence length="167" mass="18163">MFQDGLIYYAVICAINLTLTVMIISAPVGIQNVTAQLELLLTISMMSRITLNLKQRVHKPIGASEGTYDSDEDDAGDDDDYARIIRRALSFSSARSGGKRPDTQSLSTSALGTIYSEPVSGIQTPEGEGVYLPSDLHPAELREILELRRLDPVAGRQARYAASGVDF</sequence>
<keyword evidence="1" id="KW-0812">Transmembrane</keyword>
<gene>
    <name evidence="2" type="ORF">FIBSPDRAFT_958489</name>
</gene>